<sequence>MGKGEIPVELNVVVVNLNFVPSYACSFFFGIEFLAVRKKQLLILFKCLLSAQSRGTLRAGAVGGYRDLGTFYRCVDIVVLVTHGDIAFALSHRINLISSSTKTGKLLGNITGVFSSTPK</sequence>
<keyword evidence="3" id="KW-1185">Reference proteome</keyword>
<organism evidence="2 3">
    <name type="scientific">Canavalia gladiata</name>
    <name type="common">Sword bean</name>
    <name type="synonym">Dolichos gladiatus</name>
    <dbReference type="NCBI Taxonomy" id="3824"/>
    <lineage>
        <taxon>Eukaryota</taxon>
        <taxon>Viridiplantae</taxon>
        <taxon>Streptophyta</taxon>
        <taxon>Embryophyta</taxon>
        <taxon>Tracheophyta</taxon>
        <taxon>Spermatophyta</taxon>
        <taxon>Magnoliopsida</taxon>
        <taxon>eudicotyledons</taxon>
        <taxon>Gunneridae</taxon>
        <taxon>Pentapetalae</taxon>
        <taxon>rosids</taxon>
        <taxon>fabids</taxon>
        <taxon>Fabales</taxon>
        <taxon>Fabaceae</taxon>
        <taxon>Papilionoideae</taxon>
        <taxon>50 kb inversion clade</taxon>
        <taxon>NPAAA clade</taxon>
        <taxon>indigoferoid/millettioid clade</taxon>
        <taxon>Phaseoleae</taxon>
        <taxon>Canavalia</taxon>
    </lineage>
</organism>
<reference evidence="2 3" key="1">
    <citation type="submission" date="2024-01" db="EMBL/GenBank/DDBJ databases">
        <title>The genomes of 5 underutilized Papilionoideae crops provide insights into root nodulation and disease resistanc.</title>
        <authorList>
            <person name="Jiang F."/>
        </authorList>
    </citation>
    <scope>NUCLEOTIDE SEQUENCE [LARGE SCALE GENOMIC DNA]</scope>
    <source>
        <strain evidence="2">LVBAO_FW01</strain>
        <tissue evidence="2">Leaves</tissue>
    </source>
</reference>
<comment type="caution">
    <text evidence="2">The sequence shown here is derived from an EMBL/GenBank/DDBJ whole genome shotgun (WGS) entry which is preliminary data.</text>
</comment>
<protein>
    <submittedName>
        <fullName evidence="2">Uncharacterized protein</fullName>
    </submittedName>
</protein>
<dbReference type="AlphaFoldDB" id="A0AAN9LNI8"/>
<evidence type="ECO:0000313" key="2">
    <source>
        <dbReference type="EMBL" id="KAK7337282.1"/>
    </source>
</evidence>
<dbReference type="Proteomes" id="UP001367508">
    <property type="component" value="Unassembled WGS sequence"/>
</dbReference>
<dbReference type="EMBL" id="JAYMYQ010000004">
    <property type="protein sequence ID" value="KAK7337282.1"/>
    <property type="molecule type" value="Genomic_DNA"/>
</dbReference>
<keyword evidence="1" id="KW-0812">Transmembrane</keyword>
<accession>A0AAN9LNI8</accession>
<keyword evidence="1" id="KW-1133">Transmembrane helix</keyword>
<gene>
    <name evidence="2" type="ORF">VNO77_17847</name>
</gene>
<keyword evidence="1" id="KW-0472">Membrane</keyword>
<feature type="transmembrane region" description="Helical" evidence="1">
    <location>
        <begin position="12"/>
        <end position="36"/>
    </location>
</feature>
<evidence type="ECO:0000313" key="3">
    <source>
        <dbReference type="Proteomes" id="UP001367508"/>
    </source>
</evidence>
<proteinExistence type="predicted"/>
<evidence type="ECO:0000256" key="1">
    <source>
        <dbReference type="SAM" id="Phobius"/>
    </source>
</evidence>
<name>A0AAN9LNI8_CANGL</name>